<evidence type="ECO:0000256" key="4">
    <source>
        <dbReference type="ARBA" id="ARBA00022614"/>
    </source>
</evidence>
<evidence type="ECO:0000259" key="9">
    <source>
        <dbReference type="Pfam" id="PF08263"/>
    </source>
</evidence>
<evidence type="ECO:0000313" key="10">
    <source>
        <dbReference type="EMBL" id="TQD95191.1"/>
    </source>
</evidence>
<dbReference type="PANTHER" id="PTHR47988">
    <property type="entry name" value="SOMATIC EMBRYOGENESIS RECEPTOR KINASE 1"/>
    <property type="match status" value="1"/>
</dbReference>
<sequence length="240" mass="27411">MNSKERRCGCILPEESGSVFAAVNKFGGGTEEVQLWGLRFPLQKWRREEESRLLFFDFLKREREMDCWVWRMVLVERLRTKSRVRLQLASSRKNAFASANSTEAEVLLKWKAGFQNQTQNNLTSWMNENEAPCNTWIGVSCNSAGRVNRLNLTNSGIQGPIPLSFGNLKNLTVMMLYNNTLSGSIPTSLGNLTNLVYLYLYDNKLSGTIPQEIGGLKFVVSRADQQSTQRNRSLFVWQLE</sequence>
<dbReference type="SUPFAM" id="SSF52058">
    <property type="entry name" value="L domain-like"/>
    <property type="match status" value="1"/>
</dbReference>
<keyword evidence="6" id="KW-0677">Repeat</keyword>
<dbReference type="FunFam" id="3.80.10.10:FF:000400">
    <property type="entry name" value="Nuclear pore complex protein NUP107"/>
    <property type="match status" value="1"/>
</dbReference>
<dbReference type="STRING" id="106549.A0A540M8X9"/>
<evidence type="ECO:0000313" key="11">
    <source>
        <dbReference type="Proteomes" id="UP000315295"/>
    </source>
</evidence>
<gene>
    <name evidence="10" type="ORF">C1H46_019214</name>
</gene>
<evidence type="ECO:0000256" key="5">
    <source>
        <dbReference type="ARBA" id="ARBA00022729"/>
    </source>
</evidence>
<evidence type="ECO:0000256" key="7">
    <source>
        <dbReference type="ARBA" id="ARBA00023136"/>
    </source>
</evidence>
<dbReference type="GO" id="GO:0016020">
    <property type="term" value="C:membrane"/>
    <property type="evidence" value="ECO:0007669"/>
    <property type="project" value="UniProtKB-SubCell"/>
</dbReference>
<keyword evidence="4" id="KW-0433">Leucine-rich repeat</keyword>
<keyword evidence="3" id="KW-0964">Secreted</keyword>
<comment type="subcellular location">
    <subcellularLocation>
        <location evidence="2">Membrane</location>
    </subcellularLocation>
    <subcellularLocation>
        <location evidence="1">Secreted</location>
        <location evidence="1">Cell wall</location>
    </subcellularLocation>
</comment>
<keyword evidence="11" id="KW-1185">Reference proteome</keyword>
<dbReference type="InterPro" id="IPR032675">
    <property type="entry name" value="LRR_dom_sf"/>
</dbReference>
<dbReference type="Gene3D" id="3.80.10.10">
    <property type="entry name" value="Ribonuclease Inhibitor"/>
    <property type="match status" value="1"/>
</dbReference>
<comment type="similarity">
    <text evidence="8">Belongs to the polygalacturonase-inhibiting protein family.</text>
</comment>
<dbReference type="AlphaFoldDB" id="A0A540M8X9"/>
<feature type="domain" description="Leucine-rich repeat-containing N-terminal plant-type" evidence="9">
    <location>
        <begin position="101"/>
        <end position="142"/>
    </location>
</feature>
<dbReference type="Pfam" id="PF08263">
    <property type="entry name" value="LRRNT_2"/>
    <property type="match status" value="1"/>
</dbReference>
<comment type="caution">
    <text evidence="10">The sequence shown here is derived from an EMBL/GenBank/DDBJ whole genome shotgun (WGS) entry which is preliminary data.</text>
</comment>
<evidence type="ECO:0000256" key="2">
    <source>
        <dbReference type="ARBA" id="ARBA00004370"/>
    </source>
</evidence>
<evidence type="ECO:0000256" key="8">
    <source>
        <dbReference type="ARBA" id="ARBA00038043"/>
    </source>
</evidence>
<dbReference type="InterPro" id="IPR001611">
    <property type="entry name" value="Leu-rich_rpt"/>
</dbReference>
<dbReference type="InterPro" id="IPR013210">
    <property type="entry name" value="LRR_N_plant-typ"/>
</dbReference>
<evidence type="ECO:0000256" key="6">
    <source>
        <dbReference type="ARBA" id="ARBA00022737"/>
    </source>
</evidence>
<dbReference type="Pfam" id="PF13855">
    <property type="entry name" value="LRR_8"/>
    <property type="match status" value="1"/>
</dbReference>
<keyword evidence="7" id="KW-0472">Membrane</keyword>
<evidence type="ECO:0000256" key="1">
    <source>
        <dbReference type="ARBA" id="ARBA00004191"/>
    </source>
</evidence>
<keyword evidence="5" id="KW-0732">Signal</keyword>
<dbReference type="EMBL" id="VIEB01000323">
    <property type="protein sequence ID" value="TQD95191.1"/>
    <property type="molecule type" value="Genomic_DNA"/>
</dbReference>
<name>A0A540M8X9_MALBA</name>
<keyword evidence="3" id="KW-0134">Cell wall</keyword>
<protein>
    <recommendedName>
        <fullName evidence="9">Leucine-rich repeat-containing N-terminal plant-type domain-containing protein</fullName>
    </recommendedName>
</protein>
<accession>A0A540M8X9</accession>
<proteinExistence type="inferred from homology"/>
<evidence type="ECO:0000256" key="3">
    <source>
        <dbReference type="ARBA" id="ARBA00022512"/>
    </source>
</evidence>
<dbReference type="Proteomes" id="UP000315295">
    <property type="component" value="Unassembled WGS sequence"/>
</dbReference>
<reference evidence="10 11" key="1">
    <citation type="journal article" date="2019" name="G3 (Bethesda)">
        <title>Sequencing of a Wild Apple (Malus baccata) Genome Unravels the Differences Between Cultivated and Wild Apple Species Regarding Disease Resistance and Cold Tolerance.</title>
        <authorList>
            <person name="Chen X."/>
        </authorList>
    </citation>
    <scope>NUCLEOTIDE SEQUENCE [LARGE SCALE GENOMIC DNA]</scope>
    <source>
        <strain evidence="11">cv. Shandingzi</strain>
        <tissue evidence="10">Leaves</tissue>
    </source>
</reference>
<organism evidence="10 11">
    <name type="scientific">Malus baccata</name>
    <name type="common">Siberian crab apple</name>
    <name type="synonym">Pyrus baccata</name>
    <dbReference type="NCBI Taxonomy" id="106549"/>
    <lineage>
        <taxon>Eukaryota</taxon>
        <taxon>Viridiplantae</taxon>
        <taxon>Streptophyta</taxon>
        <taxon>Embryophyta</taxon>
        <taxon>Tracheophyta</taxon>
        <taxon>Spermatophyta</taxon>
        <taxon>Magnoliopsida</taxon>
        <taxon>eudicotyledons</taxon>
        <taxon>Gunneridae</taxon>
        <taxon>Pentapetalae</taxon>
        <taxon>rosids</taxon>
        <taxon>fabids</taxon>
        <taxon>Rosales</taxon>
        <taxon>Rosaceae</taxon>
        <taxon>Amygdaloideae</taxon>
        <taxon>Maleae</taxon>
        <taxon>Malus</taxon>
    </lineage>
</organism>